<organism evidence="2 3">
    <name type="scientific">Lophiotrema nucula</name>
    <dbReference type="NCBI Taxonomy" id="690887"/>
    <lineage>
        <taxon>Eukaryota</taxon>
        <taxon>Fungi</taxon>
        <taxon>Dikarya</taxon>
        <taxon>Ascomycota</taxon>
        <taxon>Pezizomycotina</taxon>
        <taxon>Dothideomycetes</taxon>
        <taxon>Pleosporomycetidae</taxon>
        <taxon>Pleosporales</taxon>
        <taxon>Lophiotremataceae</taxon>
        <taxon>Lophiotrema</taxon>
    </lineage>
</organism>
<dbReference type="Pfam" id="PF06985">
    <property type="entry name" value="HET"/>
    <property type="match status" value="1"/>
</dbReference>
<reference evidence="2" key="1">
    <citation type="journal article" date="2020" name="Stud. Mycol.">
        <title>101 Dothideomycetes genomes: a test case for predicting lifestyles and emergence of pathogens.</title>
        <authorList>
            <person name="Haridas S."/>
            <person name="Albert R."/>
            <person name="Binder M."/>
            <person name="Bloem J."/>
            <person name="Labutti K."/>
            <person name="Salamov A."/>
            <person name="Andreopoulos B."/>
            <person name="Baker S."/>
            <person name="Barry K."/>
            <person name="Bills G."/>
            <person name="Bluhm B."/>
            <person name="Cannon C."/>
            <person name="Castanera R."/>
            <person name="Culley D."/>
            <person name="Daum C."/>
            <person name="Ezra D."/>
            <person name="Gonzalez J."/>
            <person name="Henrissat B."/>
            <person name="Kuo A."/>
            <person name="Liang C."/>
            <person name="Lipzen A."/>
            <person name="Lutzoni F."/>
            <person name="Magnuson J."/>
            <person name="Mondo S."/>
            <person name="Nolan M."/>
            <person name="Ohm R."/>
            <person name="Pangilinan J."/>
            <person name="Park H.-J."/>
            <person name="Ramirez L."/>
            <person name="Alfaro M."/>
            <person name="Sun H."/>
            <person name="Tritt A."/>
            <person name="Yoshinaga Y."/>
            <person name="Zwiers L.-H."/>
            <person name="Turgeon B."/>
            <person name="Goodwin S."/>
            <person name="Spatafora J."/>
            <person name="Crous P."/>
            <person name="Grigoriev I."/>
        </authorList>
    </citation>
    <scope>NUCLEOTIDE SEQUENCE</scope>
    <source>
        <strain evidence="2">CBS 627.86</strain>
    </source>
</reference>
<dbReference type="InterPro" id="IPR010730">
    <property type="entry name" value="HET"/>
</dbReference>
<dbReference type="PANTHER" id="PTHR33112:SF12">
    <property type="entry name" value="HETEROKARYON INCOMPATIBILITY DOMAIN-CONTAINING PROTEIN"/>
    <property type="match status" value="1"/>
</dbReference>
<evidence type="ECO:0000259" key="1">
    <source>
        <dbReference type="Pfam" id="PF06985"/>
    </source>
</evidence>
<name>A0A6A5ZR58_9PLEO</name>
<dbReference type="PANTHER" id="PTHR33112">
    <property type="entry name" value="DOMAIN PROTEIN, PUTATIVE-RELATED"/>
    <property type="match status" value="1"/>
</dbReference>
<dbReference type="AlphaFoldDB" id="A0A6A5ZR58"/>
<protein>
    <submittedName>
        <fullName evidence="2">Heterokaryon incompatibility protein-domain-containing protein</fullName>
    </submittedName>
</protein>
<sequence length="732" mass="83213">MAFHSRKLSALHRRIKSDNPKSTEKLLLPASHSDDLALSVPLPPTVLRPELCNICRDLDLVKVAIGDLRFTNFFLNPKEPACILCTIMQYMHSVSQARSQVSPSQRYAIRVYVGYQTLEIYYGLIQVALGQIRVSRMQPPDSTFYPDTLSTPLKATAIVEPSQVNMKLVGDCFSDCSSNHPDCKIFRHETLLVYLVDVVSRSIVRRPSDVRYLALSYVWGDVTSFNLTTSNIDALREPGSLLSYFSRIPEVVRDAMRFTDQLGFQYLWVDTLCIVQDSPAHRDPQISRMNVIYRNAFATIVALSGQDAGDRLPGVTLGSRTDFRPIKLRKGVELQPLPQDLELAMMLSRYETRAWTYQERLLSVRCLYFAHSQVYFHCRTSFCCENGDSVSNARRHLFNPLLEFETRPQVRMDYIWLDFFRCYDAVVRAYTRRSMSKQEDKLRAFAGIAAMFQDNGSGLFQYGLPEAILDLALLWIPAGPVTRLQSKVSGRVSENDYIPSWSWGGWDGPVRHLTHQEATDQLRPSSDFDLPDLKSEITSFKIHSEATSRAVRRSIGIPLRIISYPSETYDQSTASDSPITGSQLCFSTLAIGVGTFSLRTVREHMESLNTVEPGREHIKRTLLLEYRTFLCNSAGDAVGVFLDAKSNCDWGSHTAQFELILLSRLAKLPFSDAEFVEMLHQEHDDGDEWPILNVMLIRWTHKGRYAERIAIGMIVQPAWLAEEPTKKMIKLV</sequence>
<feature type="domain" description="Heterokaryon incompatibility" evidence="1">
    <location>
        <begin position="212"/>
        <end position="359"/>
    </location>
</feature>
<evidence type="ECO:0000313" key="2">
    <source>
        <dbReference type="EMBL" id="KAF2121454.1"/>
    </source>
</evidence>
<evidence type="ECO:0000313" key="3">
    <source>
        <dbReference type="Proteomes" id="UP000799770"/>
    </source>
</evidence>
<proteinExistence type="predicted"/>
<dbReference type="OrthoDB" id="5135333at2759"/>
<gene>
    <name evidence="2" type="ORF">BDV96DRAFT_640846</name>
</gene>
<dbReference type="Proteomes" id="UP000799770">
    <property type="component" value="Unassembled WGS sequence"/>
</dbReference>
<keyword evidence="3" id="KW-1185">Reference proteome</keyword>
<dbReference type="EMBL" id="ML977312">
    <property type="protein sequence ID" value="KAF2121454.1"/>
    <property type="molecule type" value="Genomic_DNA"/>
</dbReference>
<accession>A0A6A5ZR58</accession>